<dbReference type="EMBL" id="FUYP01000011">
    <property type="protein sequence ID" value="SKB62537.1"/>
    <property type="molecule type" value="Genomic_DNA"/>
</dbReference>
<protein>
    <submittedName>
        <fullName evidence="1">Uncharacterized protein</fullName>
    </submittedName>
</protein>
<accession>A0A1T5CT31</accession>
<evidence type="ECO:0000313" key="1">
    <source>
        <dbReference type="EMBL" id="SKB62537.1"/>
    </source>
</evidence>
<dbReference type="Proteomes" id="UP000190044">
    <property type="component" value="Unassembled WGS sequence"/>
</dbReference>
<proteinExistence type="predicted"/>
<gene>
    <name evidence="1" type="ORF">SAMN06295937_101185</name>
</gene>
<keyword evidence="2" id="KW-1185">Reference proteome</keyword>
<sequence>MSQILDDLVRAQRVRTNAEQLARWTDPTPDGLEASPGYIPGFRAARNRRLPRPEFREINRKIPVEQLRQSIVEERKVLRAMLEGAGVESRTYKPDPSLRPNKPFTAIFKHNDELRLDATQEERERRAQQHENWVITQKAENARLAALKFERMANAYHKAMNPDD</sequence>
<dbReference type="RefSeq" id="WP_079638690.1">
    <property type="nucleotide sequence ID" value="NZ_FUYP01000011.1"/>
</dbReference>
<name>A0A1T5CT31_9SPHN</name>
<organism evidence="1 2">
    <name type="scientific">Sphingopyxis flava</name>
    <dbReference type="NCBI Taxonomy" id="1507287"/>
    <lineage>
        <taxon>Bacteria</taxon>
        <taxon>Pseudomonadati</taxon>
        <taxon>Pseudomonadota</taxon>
        <taxon>Alphaproteobacteria</taxon>
        <taxon>Sphingomonadales</taxon>
        <taxon>Sphingomonadaceae</taxon>
        <taxon>Sphingopyxis</taxon>
    </lineage>
</organism>
<evidence type="ECO:0000313" key="2">
    <source>
        <dbReference type="Proteomes" id="UP000190044"/>
    </source>
</evidence>
<reference evidence="2" key="1">
    <citation type="submission" date="2017-02" db="EMBL/GenBank/DDBJ databases">
        <authorList>
            <person name="Varghese N."/>
            <person name="Submissions S."/>
        </authorList>
    </citation>
    <scope>NUCLEOTIDE SEQUENCE [LARGE SCALE GENOMIC DNA]</scope>
    <source>
        <strain evidence="2">R11H</strain>
    </source>
</reference>
<dbReference type="AlphaFoldDB" id="A0A1T5CT31"/>